<feature type="compositionally biased region" description="Low complexity" evidence="1">
    <location>
        <begin position="56"/>
        <end position="71"/>
    </location>
</feature>
<dbReference type="EMBL" id="CM016558">
    <property type="protein sequence ID" value="TKW05577.1"/>
    <property type="molecule type" value="Genomic_DNA"/>
</dbReference>
<evidence type="ECO:0000313" key="3">
    <source>
        <dbReference type="Proteomes" id="UP000298652"/>
    </source>
</evidence>
<dbReference type="Proteomes" id="UP000298652">
    <property type="component" value="Chromosome 7"/>
</dbReference>
<reference evidence="2" key="1">
    <citation type="submission" date="2019-03" db="EMBL/GenBank/DDBJ databases">
        <title>WGS assembly of Setaria viridis.</title>
        <authorList>
            <person name="Huang P."/>
            <person name="Jenkins J."/>
            <person name="Grimwood J."/>
            <person name="Barry K."/>
            <person name="Healey A."/>
            <person name="Mamidi S."/>
            <person name="Sreedasyam A."/>
            <person name="Shu S."/>
            <person name="Feldman M."/>
            <person name="Wu J."/>
            <person name="Yu Y."/>
            <person name="Chen C."/>
            <person name="Johnson J."/>
            <person name="Rokhsar D."/>
            <person name="Baxter I."/>
            <person name="Schmutz J."/>
            <person name="Brutnell T."/>
            <person name="Kellogg E."/>
        </authorList>
    </citation>
    <scope>NUCLEOTIDE SEQUENCE [LARGE SCALE GENOMIC DNA]</scope>
</reference>
<proteinExistence type="predicted"/>
<keyword evidence="3" id="KW-1185">Reference proteome</keyword>
<feature type="region of interest" description="Disordered" evidence="1">
    <location>
        <begin position="52"/>
        <end position="73"/>
    </location>
</feature>
<sequence length="239" mass="24410">MILPLLSEAPPVGAPLNILSFFSFSSARCSSTPLHPPACHGAPHHRHLRPAPEVAPPRSYSARPAAASPLRRPLHPHRSCTGIFARATPASRPHAAHCKPPSSAPGSARLGWREGGAQYGAQAGMARAAGDRSPPWAPWPALGQVEGGAVAWGKGAGGGGELLRAFGVRLRGGAGERMGGRPQVEQLQGPVAMARMAGIRCGACGCWPAAKVGGWGRKAGARTAAGKGERVVAGVGLGR</sequence>
<evidence type="ECO:0000256" key="1">
    <source>
        <dbReference type="SAM" id="MobiDB-lite"/>
    </source>
</evidence>
<name>A0A4U6U5T5_SETVI</name>
<gene>
    <name evidence="2" type="ORF">SEVIR_7G185801v2</name>
</gene>
<dbReference type="Gramene" id="TKW05577">
    <property type="protein sequence ID" value="TKW05577"/>
    <property type="gene ID" value="SEVIR_7G185801v2"/>
</dbReference>
<accession>A0A4U6U5T5</accession>
<evidence type="ECO:0000313" key="2">
    <source>
        <dbReference type="EMBL" id="TKW05577.1"/>
    </source>
</evidence>
<dbReference type="AlphaFoldDB" id="A0A4U6U5T5"/>
<organism evidence="2 3">
    <name type="scientific">Setaria viridis</name>
    <name type="common">Green bristlegrass</name>
    <name type="synonym">Setaria italica subsp. viridis</name>
    <dbReference type="NCBI Taxonomy" id="4556"/>
    <lineage>
        <taxon>Eukaryota</taxon>
        <taxon>Viridiplantae</taxon>
        <taxon>Streptophyta</taxon>
        <taxon>Embryophyta</taxon>
        <taxon>Tracheophyta</taxon>
        <taxon>Spermatophyta</taxon>
        <taxon>Magnoliopsida</taxon>
        <taxon>Liliopsida</taxon>
        <taxon>Poales</taxon>
        <taxon>Poaceae</taxon>
        <taxon>PACMAD clade</taxon>
        <taxon>Panicoideae</taxon>
        <taxon>Panicodae</taxon>
        <taxon>Paniceae</taxon>
        <taxon>Cenchrinae</taxon>
        <taxon>Setaria</taxon>
    </lineage>
</organism>
<protein>
    <submittedName>
        <fullName evidence="2">Uncharacterized protein</fullName>
    </submittedName>
</protein>